<keyword evidence="3" id="KW-1185">Reference proteome</keyword>
<dbReference type="AlphaFoldDB" id="A0AA88ABV3"/>
<protein>
    <submittedName>
        <fullName evidence="2">Uncharacterized protein</fullName>
    </submittedName>
</protein>
<dbReference type="EMBL" id="BTGU01000044">
    <property type="protein sequence ID" value="GMN52934.1"/>
    <property type="molecule type" value="Genomic_DNA"/>
</dbReference>
<feature type="region of interest" description="Disordered" evidence="1">
    <location>
        <begin position="14"/>
        <end position="81"/>
    </location>
</feature>
<sequence length="81" mass="8614">MEGVHRFIRNVSKDPKSVFSSSSSSSSFDNPRLNEGISAALPSSDQSRVLISRPPSWSGGGLHSETTCPALGLEAPEALER</sequence>
<proteinExistence type="predicted"/>
<organism evidence="2 3">
    <name type="scientific">Ficus carica</name>
    <name type="common">Common fig</name>
    <dbReference type="NCBI Taxonomy" id="3494"/>
    <lineage>
        <taxon>Eukaryota</taxon>
        <taxon>Viridiplantae</taxon>
        <taxon>Streptophyta</taxon>
        <taxon>Embryophyta</taxon>
        <taxon>Tracheophyta</taxon>
        <taxon>Spermatophyta</taxon>
        <taxon>Magnoliopsida</taxon>
        <taxon>eudicotyledons</taxon>
        <taxon>Gunneridae</taxon>
        <taxon>Pentapetalae</taxon>
        <taxon>rosids</taxon>
        <taxon>fabids</taxon>
        <taxon>Rosales</taxon>
        <taxon>Moraceae</taxon>
        <taxon>Ficeae</taxon>
        <taxon>Ficus</taxon>
    </lineage>
</organism>
<comment type="caution">
    <text evidence="2">The sequence shown here is derived from an EMBL/GenBank/DDBJ whole genome shotgun (WGS) entry which is preliminary data.</text>
</comment>
<evidence type="ECO:0000313" key="3">
    <source>
        <dbReference type="Proteomes" id="UP001187192"/>
    </source>
</evidence>
<reference evidence="2" key="1">
    <citation type="submission" date="2023-07" db="EMBL/GenBank/DDBJ databases">
        <title>draft genome sequence of fig (Ficus carica).</title>
        <authorList>
            <person name="Takahashi T."/>
            <person name="Nishimura K."/>
        </authorList>
    </citation>
    <scope>NUCLEOTIDE SEQUENCE</scope>
</reference>
<evidence type="ECO:0000313" key="2">
    <source>
        <dbReference type="EMBL" id="GMN52934.1"/>
    </source>
</evidence>
<name>A0AA88ABV3_FICCA</name>
<dbReference type="Gramene" id="FCD_00010580-RA">
    <property type="protein sequence ID" value="FCD_00010580-RA:cds"/>
    <property type="gene ID" value="FCD_00010580"/>
</dbReference>
<dbReference type="Proteomes" id="UP001187192">
    <property type="component" value="Unassembled WGS sequence"/>
</dbReference>
<accession>A0AA88ABV3</accession>
<feature type="compositionally biased region" description="Low complexity" evidence="1">
    <location>
        <begin position="17"/>
        <end position="29"/>
    </location>
</feature>
<gene>
    <name evidence="2" type="ORF">TIFTF001_022082</name>
</gene>
<evidence type="ECO:0000256" key="1">
    <source>
        <dbReference type="SAM" id="MobiDB-lite"/>
    </source>
</evidence>